<dbReference type="FunFam" id="2.10.90.10:FF:000103">
    <property type="entry name" value="Bone morphogenetic protein 16"/>
    <property type="match status" value="1"/>
</dbReference>
<dbReference type="InterPro" id="IPR001111">
    <property type="entry name" value="TGF-b_propeptide"/>
</dbReference>
<evidence type="ECO:0000313" key="16">
    <source>
        <dbReference type="Proteomes" id="UP001153620"/>
    </source>
</evidence>
<reference evidence="15" key="2">
    <citation type="submission" date="2022-10" db="EMBL/GenBank/DDBJ databases">
        <authorList>
            <consortium name="ENA_rothamsted_submissions"/>
            <consortium name="culmorum"/>
            <person name="King R."/>
        </authorList>
    </citation>
    <scope>NUCLEOTIDE SEQUENCE</scope>
</reference>
<evidence type="ECO:0000256" key="12">
    <source>
        <dbReference type="SAM" id="MobiDB-lite"/>
    </source>
</evidence>
<dbReference type="Pfam" id="PF00688">
    <property type="entry name" value="TGFb_propeptide"/>
    <property type="match status" value="1"/>
</dbReference>
<dbReference type="GO" id="GO:0051240">
    <property type="term" value="P:positive regulation of multicellular organismal process"/>
    <property type="evidence" value="ECO:0007669"/>
    <property type="project" value="UniProtKB-ARBA"/>
</dbReference>
<name>A0A9N9WLJ2_9DIPT</name>
<dbReference type="GO" id="GO:0005125">
    <property type="term" value="F:cytokine activity"/>
    <property type="evidence" value="ECO:0007669"/>
    <property type="project" value="TreeGrafter"/>
</dbReference>
<dbReference type="Pfam" id="PF00019">
    <property type="entry name" value="TGF_beta"/>
    <property type="match status" value="1"/>
</dbReference>
<dbReference type="SMART" id="SM00204">
    <property type="entry name" value="TGFB"/>
    <property type="match status" value="1"/>
</dbReference>
<dbReference type="InterPro" id="IPR017948">
    <property type="entry name" value="TGFb_CS"/>
</dbReference>
<evidence type="ECO:0000256" key="2">
    <source>
        <dbReference type="ARBA" id="ARBA00006656"/>
    </source>
</evidence>
<dbReference type="InterPro" id="IPR001839">
    <property type="entry name" value="TGF-b_C"/>
</dbReference>
<feature type="compositionally biased region" description="Basic and acidic residues" evidence="12">
    <location>
        <begin position="75"/>
        <end position="84"/>
    </location>
</feature>
<dbReference type="EMBL" id="OU895877">
    <property type="protein sequence ID" value="CAG9798047.1"/>
    <property type="molecule type" value="Genomic_DNA"/>
</dbReference>
<evidence type="ECO:0000256" key="1">
    <source>
        <dbReference type="ARBA" id="ARBA00004613"/>
    </source>
</evidence>
<sequence>MRTWLFVLAVLATFNGQHVASTEEVKSSSSLIYTTSSSSSSSLSLKSLTMKSSLDSSSLDSNSNSLDLSNSIENDNYHRGDKPDPQTLVQIEKNLLSLFGFEKRPKVDRSKIVIPEAMKKLYAQITGHELETELDAPKADLNNREANTIRSYTHEESNVDNRFTYHNRFRLFFNISNIPDKERLRDAEITFNRNQIKNVNHVRHQIDVFDIVRPGRKHKNRKPIFRLADTKIVSINETGSVSLNVMSAVQRWLREPKRNHGVLIHISSIDDSNSIRIDDSINLPSHQHIRLRRSIDDSPEVWAQAQPILFTYTDDGRYKQRSIRDANRSRRAPGGRKNHRRKNNHDICQRRPLYVDFSDVGWNDWIVAPPGYEAFYCHGECNFPIADHLNTTNHAIVQTLVHSINHSLAPKACCVPTQLSSISMLYLDDQNKVVLKNYQDMTVVGCGCR</sequence>
<comment type="similarity">
    <text evidence="2 11">Belongs to the TGF-beta family.</text>
</comment>
<accession>A0A9N9WLJ2</accession>
<proteinExistence type="inferred from homology"/>
<dbReference type="InterPro" id="IPR015615">
    <property type="entry name" value="TGF-beta-rel"/>
</dbReference>
<dbReference type="Gene3D" id="2.60.120.970">
    <property type="match status" value="1"/>
</dbReference>
<feature type="region of interest" description="Disordered" evidence="12">
    <location>
        <begin position="55"/>
        <end position="85"/>
    </location>
</feature>
<evidence type="ECO:0000256" key="4">
    <source>
        <dbReference type="ARBA" id="ARBA00022525"/>
    </source>
</evidence>
<evidence type="ECO:0000256" key="6">
    <source>
        <dbReference type="ARBA" id="ARBA00022782"/>
    </source>
</evidence>
<evidence type="ECO:0000313" key="15">
    <source>
        <dbReference type="EMBL" id="CAG9798047.1"/>
    </source>
</evidence>
<dbReference type="AlphaFoldDB" id="A0A9N9WLJ2"/>
<dbReference type="PROSITE" id="PS51362">
    <property type="entry name" value="TGF_BETA_2"/>
    <property type="match status" value="1"/>
</dbReference>
<dbReference type="SUPFAM" id="SSF57501">
    <property type="entry name" value="Cystine-knot cytokines"/>
    <property type="match status" value="1"/>
</dbReference>
<feature type="chain" id="PRO_5040241062" description="Protein decapentaplegic" evidence="13">
    <location>
        <begin position="23"/>
        <end position="449"/>
    </location>
</feature>
<dbReference type="PRINTS" id="PR00669">
    <property type="entry name" value="INHIBINA"/>
</dbReference>
<feature type="region of interest" description="Disordered" evidence="12">
    <location>
        <begin position="321"/>
        <end position="345"/>
    </location>
</feature>
<keyword evidence="8" id="KW-1015">Disulfide bond</keyword>
<keyword evidence="7 11" id="KW-0339">Growth factor</keyword>
<comment type="subcellular location">
    <subcellularLocation>
        <location evidence="1">Secreted</location>
    </subcellularLocation>
</comment>
<dbReference type="PANTHER" id="PTHR11848:SF263">
    <property type="entry name" value="PROTEIN DECAPENTAPLEGIC"/>
    <property type="match status" value="1"/>
</dbReference>
<evidence type="ECO:0000256" key="3">
    <source>
        <dbReference type="ARBA" id="ARBA00022473"/>
    </source>
</evidence>
<dbReference type="FunFam" id="2.60.120.970:FF:000018">
    <property type="entry name" value="Decapentaplegic, isoform A"/>
    <property type="match status" value="1"/>
</dbReference>
<dbReference type="Proteomes" id="UP001153620">
    <property type="component" value="Chromosome 1"/>
</dbReference>
<evidence type="ECO:0000256" key="11">
    <source>
        <dbReference type="RuleBase" id="RU000354"/>
    </source>
</evidence>
<keyword evidence="6" id="KW-0221">Differentiation</keyword>
<gene>
    <name evidence="15" type="ORF">CHIRRI_LOCUS1032</name>
</gene>
<evidence type="ECO:0000259" key="14">
    <source>
        <dbReference type="PROSITE" id="PS51362"/>
    </source>
</evidence>
<feature type="domain" description="TGF-beta family profile" evidence="14">
    <location>
        <begin position="328"/>
        <end position="449"/>
    </location>
</feature>
<dbReference type="GO" id="GO:0008083">
    <property type="term" value="F:growth factor activity"/>
    <property type="evidence" value="ECO:0007669"/>
    <property type="project" value="UniProtKB-KW"/>
</dbReference>
<evidence type="ECO:0000256" key="8">
    <source>
        <dbReference type="ARBA" id="ARBA00023157"/>
    </source>
</evidence>
<dbReference type="InterPro" id="IPR029034">
    <property type="entry name" value="Cystine-knot_cytokine"/>
</dbReference>
<dbReference type="GO" id="GO:0005615">
    <property type="term" value="C:extracellular space"/>
    <property type="evidence" value="ECO:0007669"/>
    <property type="project" value="TreeGrafter"/>
</dbReference>
<keyword evidence="4" id="KW-0964">Secreted</keyword>
<feature type="signal peptide" evidence="13">
    <location>
        <begin position="1"/>
        <end position="22"/>
    </location>
</feature>
<organism evidence="15 16">
    <name type="scientific">Chironomus riparius</name>
    <dbReference type="NCBI Taxonomy" id="315576"/>
    <lineage>
        <taxon>Eukaryota</taxon>
        <taxon>Metazoa</taxon>
        <taxon>Ecdysozoa</taxon>
        <taxon>Arthropoda</taxon>
        <taxon>Hexapoda</taxon>
        <taxon>Insecta</taxon>
        <taxon>Pterygota</taxon>
        <taxon>Neoptera</taxon>
        <taxon>Endopterygota</taxon>
        <taxon>Diptera</taxon>
        <taxon>Nematocera</taxon>
        <taxon>Chironomoidea</taxon>
        <taxon>Chironomidae</taxon>
        <taxon>Chironominae</taxon>
        <taxon>Chironomus</taxon>
    </lineage>
</organism>
<keyword evidence="5 13" id="KW-0732">Signal</keyword>
<evidence type="ECO:0000256" key="7">
    <source>
        <dbReference type="ARBA" id="ARBA00023030"/>
    </source>
</evidence>
<feature type="compositionally biased region" description="Basic residues" evidence="12">
    <location>
        <begin position="329"/>
        <end position="343"/>
    </location>
</feature>
<keyword evidence="16" id="KW-1185">Reference proteome</keyword>
<evidence type="ECO:0000256" key="13">
    <source>
        <dbReference type="SAM" id="SignalP"/>
    </source>
</evidence>
<evidence type="ECO:0000256" key="10">
    <source>
        <dbReference type="ARBA" id="ARBA00074604"/>
    </source>
</evidence>
<reference evidence="15" key="1">
    <citation type="submission" date="2022-01" db="EMBL/GenBank/DDBJ databases">
        <authorList>
            <person name="King R."/>
        </authorList>
    </citation>
    <scope>NUCLEOTIDE SEQUENCE</scope>
</reference>
<dbReference type="GO" id="GO:0051094">
    <property type="term" value="P:positive regulation of developmental process"/>
    <property type="evidence" value="ECO:0007669"/>
    <property type="project" value="UniProtKB-ARBA"/>
</dbReference>
<keyword evidence="3" id="KW-0217">Developmental protein</keyword>
<dbReference type="OrthoDB" id="5987191at2759"/>
<dbReference type="CDD" id="cd13760">
    <property type="entry name" value="TGF_beta_BMP2_like"/>
    <property type="match status" value="1"/>
</dbReference>
<dbReference type="GO" id="GO:0030154">
    <property type="term" value="P:cell differentiation"/>
    <property type="evidence" value="ECO:0007669"/>
    <property type="project" value="UniProtKB-KW"/>
</dbReference>
<evidence type="ECO:0000256" key="5">
    <source>
        <dbReference type="ARBA" id="ARBA00022729"/>
    </source>
</evidence>
<keyword evidence="9" id="KW-0325">Glycoprotein</keyword>
<dbReference type="Gene3D" id="2.10.90.10">
    <property type="entry name" value="Cystine-knot cytokines"/>
    <property type="match status" value="1"/>
</dbReference>
<evidence type="ECO:0000256" key="9">
    <source>
        <dbReference type="ARBA" id="ARBA00023180"/>
    </source>
</evidence>
<dbReference type="PANTHER" id="PTHR11848">
    <property type="entry name" value="TGF-BETA FAMILY"/>
    <property type="match status" value="1"/>
</dbReference>
<dbReference type="PROSITE" id="PS00250">
    <property type="entry name" value="TGF_BETA_1"/>
    <property type="match status" value="1"/>
</dbReference>
<protein>
    <recommendedName>
        <fullName evidence="10">Protein decapentaplegic</fullName>
    </recommendedName>
</protein>
<feature type="compositionally biased region" description="Low complexity" evidence="12">
    <location>
        <begin position="55"/>
        <end position="71"/>
    </location>
</feature>